<name>A0A137P234_CONC2</name>
<evidence type="ECO:0000256" key="3">
    <source>
        <dbReference type="ARBA" id="ARBA00023029"/>
    </source>
</evidence>
<evidence type="ECO:0000256" key="7">
    <source>
        <dbReference type="RuleBase" id="RU365101"/>
    </source>
</evidence>
<keyword evidence="3 6" id="KW-0799">Topoisomerase</keyword>
<dbReference type="PROSITE" id="PS52038">
    <property type="entry name" value="TOPO_IB_2"/>
    <property type="match status" value="1"/>
</dbReference>
<dbReference type="PANTHER" id="PTHR10290">
    <property type="entry name" value="DNA TOPOISOMERASE I"/>
    <property type="match status" value="1"/>
</dbReference>
<dbReference type="Pfam" id="PF02919">
    <property type="entry name" value="Topoisom_I_N"/>
    <property type="match status" value="1"/>
</dbReference>
<dbReference type="OMA" id="HRWKEVK"/>
<feature type="domain" description="DNA topoisomerase I eukaryotic-type" evidence="9">
    <location>
        <begin position="296"/>
        <end position="741"/>
    </location>
</feature>
<organism evidence="10 11">
    <name type="scientific">Conidiobolus coronatus (strain ATCC 28846 / CBS 209.66 / NRRL 28638)</name>
    <name type="common">Delacroixia coronata</name>
    <dbReference type="NCBI Taxonomy" id="796925"/>
    <lineage>
        <taxon>Eukaryota</taxon>
        <taxon>Fungi</taxon>
        <taxon>Fungi incertae sedis</taxon>
        <taxon>Zoopagomycota</taxon>
        <taxon>Entomophthoromycotina</taxon>
        <taxon>Entomophthoromycetes</taxon>
        <taxon>Entomophthorales</taxon>
        <taxon>Ancylistaceae</taxon>
        <taxon>Conidiobolus</taxon>
    </lineage>
</organism>
<dbReference type="InterPro" id="IPR013034">
    <property type="entry name" value="DNA_topo_DNA_db_N_dom1"/>
</dbReference>
<evidence type="ECO:0000256" key="1">
    <source>
        <dbReference type="ARBA" id="ARBA00000213"/>
    </source>
</evidence>
<gene>
    <name evidence="10" type="ORF">CONCODRAFT_59702</name>
</gene>
<dbReference type="GO" id="GO:0005829">
    <property type="term" value="C:cytosol"/>
    <property type="evidence" value="ECO:0007669"/>
    <property type="project" value="EnsemblFungi"/>
</dbReference>
<dbReference type="GO" id="GO:0003677">
    <property type="term" value="F:DNA binding"/>
    <property type="evidence" value="ECO:0007669"/>
    <property type="project" value="UniProtKB-UniRule"/>
</dbReference>
<dbReference type="InterPro" id="IPR051062">
    <property type="entry name" value="Topoisomerase_IB"/>
</dbReference>
<accession>A0A137P234</accession>
<evidence type="ECO:0000313" key="11">
    <source>
        <dbReference type="Proteomes" id="UP000070444"/>
    </source>
</evidence>
<sequence>MPLIARTKSAKPIPKKDSLKKATASAKARVTKAKTAKDSPAKKTETRARTPKSDFENGWSEAKADPSIPYKDPSSSVNSTPAKRKTQVKNESDDDAFETPTKSKKSSAKSTPKTTPKGKVKKEEKEVDLKEEEEEEEYKWWEAQAGNEDDSVKWVTLHHNGVLFPPPYEPHGVKMLYDGEPITLVPEVEEAVTFFAAIMQLDHANNPVFQKNFMKDLLKVIKKSKAPCPIKEFKKCNFTPIYEHLQREREERLSKTKEEKLKIKLEKDAIAEPFMWAILDGRKEKVGNFNVEPPSLFKGRGDHPKTGCIKARIQPEDVTLNLSKDAPIPPAPKGHKWGKIVHSNTSTWLANWTDSITGSGKYVFLSHDSSLKGQSDLKKFEVARKLKTYIKDIRKQYTRNLKSDDMKNKQLATAMYLIDVLAIRAGNEKGEDEADTVGCCSLRLEHIELITPNTLKFDFLGKDSIRYINEVEVSSQVFKNMKELRKGKKKSDMIFDLLNTSYLNNHLKKLMPGLTAKVFRTYNASHTFQEQLKNTNPKDSEVLKLQSFNRANRQVAILCNHQKTVSKNFETQMEKQEDRIRAIKLDIKRVKGSILASDKKLAKDYPELEEPESDLEDDWCREFIKNKYEDTREKAKVKFEVKNEQLETNNEETVPQSKLQSQLDSYDEKESQMLREIDTGKYEKVSDPEKLITKWQKLKESLLKQKTVKTEKDENKATALGTSKTNYIDPRITVAWSKRFGVPLEKLFPKTLLTKFQWATTVDEDFVF</sequence>
<evidence type="ECO:0000256" key="5">
    <source>
        <dbReference type="ARBA" id="ARBA00023235"/>
    </source>
</evidence>
<dbReference type="EMBL" id="KQ964548">
    <property type="protein sequence ID" value="KXN69106.1"/>
    <property type="molecule type" value="Genomic_DNA"/>
</dbReference>
<dbReference type="SUPFAM" id="SSF56349">
    <property type="entry name" value="DNA breaking-rejoining enzymes"/>
    <property type="match status" value="1"/>
</dbReference>
<feature type="region of interest" description="Disordered" evidence="8">
    <location>
        <begin position="1"/>
        <end position="133"/>
    </location>
</feature>
<dbReference type="GO" id="GO:0007059">
    <property type="term" value="P:chromosome segregation"/>
    <property type="evidence" value="ECO:0007669"/>
    <property type="project" value="TreeGrafter"/>
</dbReference>
<dbReference type="Proteomes" id="UP000070444">
    <property type="component" value="Unassembled WGS sequence"/>
</dbReference>
<reference evidence="10 11" key="1">
    <citation type="journal article" date="2015" name="Genome Biol. Evol.">
        <title>Phylogenomic analyses indicate that early fungi evolved digesting cell walls of algal ancestors of land plants.</title>
        <authorList>
            <person name="Chang Y."/>
            <person name="Wang S."/>
            <person name="Sekimoto S."/>
            <person name="Aerts A.L."/>
            <person name="Choi C."/>
            <person name="Clum A."/>
            <person name="LaButti K.M."/>
            <person name="Lindquist E.A."/>
            <person name="Yee Ngan C."/>
            <person name="Ohm R.A."/>
            <person name="Salamov A.A."/>
            <person name="Grigoriev I.V."/>
            <person name="Spatafora J.W."/>
            <person name="Berbee M.L."/>
        </authorList>
    </citation>
    <scope>NUCLEOTIDE SEQUENCE [LARGE SCALE GENOMIC DNA]</scope>
    <source>
        <strain evidence="10 11">NRRL 28638</strain>
    </source>
</reference>
<dbReference type="Gene3D" id="1.10.132.10">
    <property type="match status" value="1"/>
</dbReference>
<dbReference type="CDD" id="cd00660">
    <property type="entry name" value="Topoisomer_IB_N"/>
    <property type="match status" value="1"/>
</dbReference>
<dbReference type="Gene3D" id="1.10.10.41">
    <property type="entry name" value="Yeast DNA topoisomerase - domain 1"/>
    <property type="match status" value="1"/>
</dbReference>
<dbReference type="FunFam" id="3.90.15.10:FF:000003">
    <property type="entry name" value="DNA topoisomerase I"/>
    <property type="match status" value="1"/>
</dbReference>
<dbReference type="Gene3D" id="2.170.11.10">
    <property type="entry name" value="DNA Topoisomerase I, domain 2"/>
    <property type="match status" value="1"/>
</dbReference>
<evidence type="ECO:0000256" key="4">
    <source>
        <dbReference type="ARBA" id="ARBA00023125"/>
    </source>
</evidence>
<dbReference type="AlphaFoldDB" id="A0A137P234"/>
<dbReference type="InterPro" id="IPR014711">
    <property type="entry name" value="TopoI_cat_a-hlx-sub_euk"/>
</dbReference>
<feature type="active site" description="O-(3'-phospho-DNA)-tyrosine intermediate" evidence="6">
    <location>
        <position position="727"/>
    </location>
</feature>
<evidence type="ECO:0000256" key="8">
    <source>
        <dbReference type="SAM" id="MobiDB-lite"/>
    </source>
</evidence>
<dbReference type="Pfam" id="PF14370">
    <property type="entry name" value="Topo_C_assoc"/>
    <property type="match status" value="1"/>
</dbReference>
<dbReference type="InterPro" id="IPR036202">
    <property type="entry name" value="TopoI_DNA-bd_euk_N_sf"/>
</dbReference>
<dbReference type="GO" id="GO:0000785">
    <property type="term" value="C:chromatin"/>
    <property type="evidence" value="ECO:0007669"/>
    <property type="project" value="EnsemblFungi"/>
</dbReference>
<proteinExistence type="inferred from homology"/>
<dbReference type="PROSITE" id="PS00176">
    <property type="entry name" value="TOPO_IB_1"/>
    <property type="match status" value="1"/>
</dbReference>
<dbReference type="STRING" id="796925.A0A137P234"/>
<dbReference type="PRINTS" id="PR00416">
    <property type="entry name" value="EUTPISMRASEI"/>
</dbReference>
<dbReference type="OrthoDB" id="47179at2759"/>
<dbReference type="InterPro" id="IPR001631">
    <property type="entry name" value="TopoI"/>
</dbReference>
<dbReference type="InterPro" id="IPR014727">
    <property type="entry name" value="TopoI_cat_a/b-sub_euk"/>
</dbReference>
<dbReference type="InterPro" id="IPR013499">
    <property type="entry name" value="TopoI_euk"/>
</dbReference>
<keyword evidence="4 6" id="KW-0238">DNA-binding</keyword>
<evidence type="ECO:0000256" key="6">
    <source>
        <dbReference type="PROSITE-ProRule" id="PRU01382"/>
    </source>
</evidence>
<dbReference type="InterPro" id="IPR008336">
    <property type="entry name" value="TopoI_DNA-bd_euk"/>
</dbReference>
<dbReference type="GO" id="GO:0005730">
    <property type="term" value="C:nucleolus"/>
    <property type="evidence" value="ECO:0007669"/>
    <property type="project" value="TreeGrafter"/>
</dbReference>
<evidence type="ECO:0000256" key="2">
    <source>
        <dbReference type="ARBA" id="ARBA00006645"/>
    </source>
</evidence>
<dbReference type="InterPro" id="IPR025834">
    <property type="entry name" value="TopoI_C_dom"/>
</dbReference>
<dbReference type="GO" id="GO:0003917">
    <property type="term" value="F:DNA topoisomerase type I (single strand cut, ATP-independent) activity"/>
    <property type="evidence" value="ECO:0007669"/>
    <property type="project" value="UniProtKB-UniRule"/>
</dbReference>
<dbReference type="InterPro" id="IPR013500">
    <property type="entry name" value="TopoI_cat_euk"/>
</dbReference>
<comment type="catalytic activity">
    <reaction evidence="1 6 7">
        <text>ATP-independent breakage of single-stranded DNA, followed by passage and rejoining.</text>
        <dbReference type="EC" id="5.6.2.1"/>
    </reaction>
</comment>
<dbReference type="Gene3D" id="3.90.15.10">
    <property type="entry name" value="Topoisomerase I, Chain A, domain 3"/>
    <property type="match status" value="1"/>
</dbReference>
<evidence type="ECO:0000259" key="9">
    <source>
        <dbReference type="SMART" id="SM00435"/>
    </source>
</evidence>
<keyword evidence="5 6" id="KW-0413">Isomerase</keyword>
<dbReference type="SMART" id="SM00435">
    <property type="entry name" value="TOPEUc"/>
    <property type="match status" value="1"/>
</dbReference>
<keyword evidence="11" id="KW-1185">Reference proteome</keyword>
<dbReference type="Pfam" id="PF01028">
    <property type="entry name" value="Topoisom_I"/>
    <property type="match status" value="1"/>
</dbReference>
<dbReference type="GO" id="GO:0006265">
    <property type="term" value="P:DNA topological change"/>
    <property type="evidence" value="ECO:0007669"/>
    <property type="project" value="UniProtKB-UniRule"/>
</dbReference>
<dbReference type="PANTHER" id="PTHR10290:SF3">
    <property type="entry name" value="DNA TOPOISOMERASE 1"/>
    <property type="match status" value="1"/>
</dbReference>
<comment type="similarity">
    <text evidence="2 6 7">Belongs to the type IB topoisomerase family.</text>
</comment>
<comment type="function">
    <text evidence="7">Releases the supercoiling and torsional tension of DNA introduced during the DNA replication and transcription by transiently cleaving and rejoining one strand of the DNA duplex. Introduces a single-strand break via transesterification at the specific target site 5'-[CT]CCTTp site in duplex DNA. The scissile phosphodiester is attacked by the catalytic tyrosine of the enzyme, resulting in the formation of a DNA-(3'-phosphotyrosyl)-enzyme intermediate and the expulsion of a 5'-OH DNA strand. The free DNA strand then undergoes passage around the unbroken strand thus removing DNA supercoils. Finally, in the religation step, the DNA 5'-OH attacks the covalent intermediate to expel the active-site tyrosine and restore the DNA phosphodiester backbone.</text>
</comment>
<dbReference type="GO" id="GO:0006260">
    <property type="term" value="P:DNA replication"/>
    <property type="evidence" value="ECO:0007669"/>
    <property type="project" value="TreeGrafter"/>
</dbReference>
<dbReference type="InterPro" id="IPR011010">
    <property type="entry name" value="DNA_brk_join_enz"/>
</dbReference>
<dbReference type="CDD" id="cd00659">
    <property type="entry name" value="Topo_IB_C"/>
    <property type="match status" value="1"/>
</dbReference>
<feature type="compositionally biased region" description="Basic and acidic residues" evidence="8">
    <location>
        <begin position="35"/>
        <end position="55"/>
    </location>
</feature>
<protein>
    <recommendedName>
        <fullName evidence="7">DNA topoisomerase I</fullName>
        <ecNumber evidence="7">5.6.2.1</ecNumber>
    </recommendedName>
    <alternativeName>
        <fullName evidence="7">DNA topoisomerase 1</fullName>
    </alternativeName>
</protein>
<evidence type="ECO:0000313" key="10">
    <source>
        <dbReference type="EMBL" id="KXN69106.1"/>
    </source>
</evidence>
<dbReference type="SUPFAM" id="SSF56741">
    <property type="entry name" value="Eukaryotic DNA topoisomerase I, N-terminal DNA-binding fragment"/>
    <property type="match status" value="1"/>
</dbReference>
<dbReference type="InterPro" id="IPR013030">
    <property type="entry name" value="DNA_topo_DNA_db_N_dom2"/>
</dbReference>
<dbReference type="InterPro" id="IPR018521">
    <property type="entry name" value="TopoIB_AS"/>
</dbReference>
<dbReference type="EC" id="5.6.2.1" evidence="7"/>
<feature type="compositionally biased region" description="Low complexity" evidence="8">
    <location>
        <begin position="108"/>
        <end position="117"/>
    </location>
</feature>